<gene>
    <name evidence="2" type="ORF">E3J84_02900</name>
</gene>
<dbReference type="EMBL" id="SOKJ01000155">
    <property type="protein sequence ID" value="TET11439.1"/>
    <property type="molecule type" value="Genomic_DNA"/>
</dbReference>
<feature type="region of interest" description="Disordered" evidence="1">
    <location>
        <begin position="31"/>
        <end position="79"/>
    </location>
</feature>
<dbReference type="Proteomes" id="UP000316360">
    <property type="component" value="Unassembled WGS sequence"/>
</dbReference>
<reference evidence="2 3" key="1">
    <citation type="submission" date="2019-03" db="EMBL/GenBank/DDBJ databases">
        <title>Metabolic potential of uncultured bacteria and archaea associated with petroleum seepage in deep-sea sediments.</title>
        <authorList>
            <person name="Dong X."/>
            <person name="Hubert C."/>
        </authorList>
    </citation>
    <scope>NUCLEOTIDE SEQUENCE [LARGE SCALE GENOMIC DNA]</scope>
    <source>
        <strain evidence="2">E44_bin7</strain>
    </source>
</reference>
<sequence>MIREAAKLASASNVFNGKNVGEDIYHREVKGKRVKAENKRSGGGEKARRPLQLKNGSYPKRNVSLDNFQENLNHLRRKR</sequence>
<feature type="compositionally biased region" description="Basic and acidic residues" evidence="1">
    <location>
        <begin position="34"/>
        <end position="48"/>
    </location>
</feature>
<protein>
    <submittedName>
        <fullName evidence="2">Uncharacterized protein</fullName>
    </submittedName>
</protein>
<proteinExistence type="predicted"/>
<evidence type="ECO:0000313" key="2">
    <source>
        <dbReference type="EMBL" id="TET11439.1"/>
    </source>
</evidence>
<evidence type="ECO:0000256" key="1">
    <source>
        <dbReference type="SAM" id="MobiDB-lite"/>
    </source>
</evidence>
<organism evidence="2 3">
    <name type="scientific">Aerophobetes bacterium</name>
    <dbReference type="NCBI Taxonomy" id="2030807"/>
    <lineage>
        <taxon>Bacteria</taxon>
        <taxon>Candidatus Aerophobota</taxon>
    </lineage>
</organism>
<accession>A0A523S0R9</accession>
<name>A0A523S0R9_UNCAE</name>
<evidence type="ECO:0000313" key="3">
    <source>
        <dbReference type="Proteomes" id="UP000316360"/>
    </source>
</evidence>
<comment type="caution">
    <text evidence="2">The sequence shown here is derived from an EMBL/GenBank/DDBJ whole genome shotgun (WGS) entry which is preliminary data.</text>
</comment>
<dbReference type="AlphaFoldDB" id="A0A523S0R9"/>